<reference evidence="3 4" key="1">
    <citation type="submission" date="2022-01" db="EMBL/GenBank/DDBJ databases">
        <title>A chromosomal length assembly of Cordylochernes scorpioides.</title>
        <authorList>
            <person name="Zeh D."/>
            <person name="Zeh J."/>
        </authorList>
    </citation>
    <scope>NUCLEOTIDE SEQUENCE [LARGE SCALE GENOMIC DNA]</scope>
    <source>
        <strain evidence="3">IN4F17</strain>
        <tissue evidence="3">Whole Body</tissue>
    </source>
</reference>
<dbReference type="PROSITE" id="PS51406">
    <property type="entry name" value="FIBRINOGEN_C_2"/>
    <property type="match status" value="1"/>
</dbReference>
<dbReference type="PANTHER" id="PTHR19143:SF458">
    <property type="entry name" value="FIBRINOGEN C-TERMINAL DOMAIN-CONTAINING PROTEIN-RELATED"/>
    <property type="match status" value="1"/>
</dbReference>
<evidence type="ECO:0000259" key="2">
    <source>
        <dbReference type="PROSITE" id="PS51406"/>
    </source>
</evidence>
<dbReference type="InterPro" id="IPR002181">
    <property type="entry name" value="Fibrinogen_a/b/g_C_dom"/>
</dbReference>
<evidence type="ECO:0000313" key="3">
    <source>
        <dbReference type="EMBL" id="UYV65823.1"/>
    </source>
</evidence>
<dbReference type="InterPro" id="IPR050373">
    <property type="entry name" value="Fibrinogen_C-term_domain"/>
</dbReference>
<sequence>MNMMYKFKALGCYSVKLHFLHSHVNHFSVESYVPLRHQRYGAQIRRMIRHVCRLLLDINYIVTNELIQCSVSTKKEVLRIHVACAGVKFRPRDCSETIPCQSVASGVREIWPLAGESHKVYCDMETDGGGWTVFQRRGQFNNPQDYFYRNWTDYRRGFGNLEKEFWLGNEIIYQLTSKDNWELRVDMKAKDGESAFSTYQDFWISDESDKYRLHLSLYLGGTGGDSLTGHNNLQFTTRDCQNDRNGAGANCALIFKGGWWYDACHSSNLNGLNLNGPHESYADGIEWYTFKQHQNSLVWTEMKIRPINRCGANKETR</sequence>
<name>A0ABY6KAN8_9ARAC</name>
<dbReference type="Proteomes" id="UP001235939">
    <property type="component" value="Chromosome 03"/>
</dbReference>
<dbReference type="InterPro" id="IPR020837">
    <property type="entry name" value="Fibrinogen_CS"/>
</dbReference>
<dbReference type="Gene3D" id="3.90.215.10">
    <property type="entry name" value="Gamma Fibrinogen, chain A, domain 1"/>
    <property type="match status" value="1"/>
</dbReference>
<protein>
    <recommendedName>
        <fullName evidence="2">Fibrinogen C-terminal domain-containing protein</fullName>
    </recommendedName>
</protein>
<proteinExistence type="predicted"/>
<keyword evidence="4" id="KW-1185">Reference proteome</keyword>
<dbReference type="SMART" id="SM00186">
    <property type="entry name" value="FBG"/>
    <property type="match status" value="1"/>
</dbReference>
<dbReference type="CDD" id="cd00087">
    <property type="entry name" value="FReD"/>
    <property type="match status" value="1"/>
</dbReference>
<dbReference type="Pfam" id="PF00147">
    <property type="entry name" value="Fibrinogen_C"/>
    <property type="match status" value="1"/>
</dbReference>
<feature type="domain" description="Fibrinogen C-terminal" evidence="2">
    <location>
        <begin position="85"/>
        <end position="308"/>
    </location>
</feature>
<keyword evidence="1" id="KW-1015">Disulfide bond</keyword>
<gene>
    <name evidence="3" type="ORF">LAZ67_3005567</name>
</gene>
<dbReference type="InterPro" id="IPR036056">
    <property type="entry name" value="Fibrinogen-like_C"/>
</dbReference>
<evidence type="ECO:0000313" key="4">
    <source>
        <dbReference type="Proteomes" id="UP001235939"/>
    </source>
</evidence>
<accession>A0ABY6KAN8</accession>
<dbReference type="InterPro" id="IPR014716">
    <property type="entry name" value="Fibrinogen_a/b/g_C_1"/>
</dbReference>
<dbReference type="NCBIfam" id="NF040941">
    <property type="entry name" value="GGGWT_bact"/>
    <property type="match status" value="1"/>
</dbReference>
<dbReference type="PANTHER" id="PTHR19143">
    <property type="entry name" value="FIBRINOGEN/TENASCIN/ANGIOPOEITIN"/>
    <property type="match status" value="1"/>
</dbReference>
<dbReference type="SUPFAM" id="SSF56496">
    <property type="entry name" value="Fibrinogen C-terminal domain-like"/>
    <property type="match status" value="1"/>
</dbReference>
<dbReference type="EMBL" id="CP092865">
    <property type="protein sequence ID" value="UYV65823.1"/>
    <property type="molecule type" value="Genomic_DNA"/>
</dbReference>
<evidence type="ECO:0000256" key="1">
    <source>
        <dbReference type="ARBA" id="ARBA00023157"/>
    </source>
</evidence>
<organism evidence="3 4">
    <name type="scientific">Cordylochernes scorpioides</name>
    <dbReference type="NCBI Taxonomy" id="51811"/>
    <lineage>
        <taxon>Eukaryota</taxon>
        <taxon>Metazoa</taxon>
        <taxon>Ecdysozoa</taxon>
        <taxon>Arthropoda</taxon>
        <taxon>Chelicerata</taxon>
        <taxon>Arachnida</taxon>
        <taxon>Pseudoscorpiones</taxon>
        <taxon>Cheliferoidea</taxon>
        <taxon>Chernetidae</taxon>
        <taxon>Cordylochernes</taxon>
    </lineage>
</organism>
<dbReference type="PROSITE" id="PS00514">
    <property type="entry name" value="FIBRINOGEN_C_1"/>
    <property type="match status" value="1"/>
</dbReference>